<reference evidence="2" key="1">
    <citation type="journal article" date="2019" name="Gigascience">
        <title>De novo genome assembly of the endangered Acer yangbiense, a plant species with extremely small populations endemic to Yunnan Province, China.</title>
        <authorList>
            <person name="Yang J."/>
            <person name="Wariss H.M."/>
            <person name="Tao L."/>
            <person name="Zhang R."/>
            <person name="Yun Q."/>
            <person name="Hollingsworth P."/>
            <person name="Dao Z."/>
            <person name="Luo G."/>
            <person name="Guo H."/>
            <person name="Ma Y."/>
            <person name="Sun W."/>
        </authorList>
    </citation>
    <scope>NUCLEOTIDE SEQUENCE [LARGE SCALE GENOMIC DNA]</scope>
    <source>
        <strain evidence="2">cv. br00</strain>
    </source>
</reference>
<dbReference type="InterPro" id="IPR002885">
    <property type="entry name" value="PPR_rpt"/>
</dbReference>
<dbReference type="Proteomes" id="UP000326939">
    <property type="component" value="Chromosome 17"/>
</dbReference>
<dbReference type="InterPro" id="IPR046960">
    <property type="entry name" value="PPR_At4g14850-like_plant"/>
</dbReference>
<evidence type="ECO:0000313" key="2">
    <source>
        <dbReference type="Proteomes" id="UP000326939"/>
    </source>
</evidence>
<proteinExistence type="predicted"/>
<dbReference type="EMBL" id="VDCV01000017">
    <property type="protein sequence ID" value="KAB5515955.1"/>
    <property type="molecule type" value="Genomic_DNA"/>
</dbReference>
<protein>
    <recommendedName>
        <fullName evidence="3">Pentatricopeptide repeat-containing protein</fullName>
    </recommendedName>
</protein>
<comment type="caution">
    <text evidence="1">The sequence shown here is derived from an EMBL/GenBank/DDBJ whole genome shotgun (WGS) entry which is preliminary data.</text>
</comment>
<dbReference type="GO" id="GO:0009451">
    <property type="term" value="P:RNA modification"/>
    <property type="evidence" value="ECO:0007669"/>
    <property type="project" value="InterPro"/>
</dbReference>
<dbReference type="PANTHER" id="PTHR47926">
    <property type="entry name" value="PENTATRICOPEPTIDE REPEAT-CONTAINING PROTEIN"/>
    <property type="match status" value="1"/>
</dbReference>
<dbReference type="GO" id="GO:0003723">
    <property type="term" value="F:RNA binding"/>
    <property type="evidence" value="ECO:0007669"/>
    <property type="project" value="InterPro"/>
</dbReference>
<name>A0A5N5JF17_9ROSI</name>
<organism evidence="1 2">
    <name type="scientific">Salix brachista</name>
    <dbReference type="NCBI Taxonomy" id="2182728"/>
    <lineage>
        <taxon>Eukaryota</taxon>
        <taxon>Viridiplantae</taxon>
        <taxon>Streptophyta</taxon>
        <taxon>Embryophyta</taxon>
        <taxon>Tracheophyta</taxon>
        <taxon>Spermatophyta</taxon>
        <taxon>Magnoliopsida</taxon>
        <taxon>eudicotyledons</taxon>
        <taxon>Gunneridae</taxon>
        <taxon>Pentapetalae</taxon>
        <taxon>rosids</taxon>
        <taxon>fabids</taxon>
        <taxon>Malpighiales</taxon>
        <taxon>Salicaceae</taxon>
        <taxon>Saliceae</taxon>
        <taxon>Salix</taxon>
    </lineage>
</organism>
<evidence type="ECO:0000313" key="1">
    <source>
        <dbReference type="EMBL" id="KAB5515955.1"/>
    </source>
</evidence>
<accession>A0A5N5JF17</accession>
<sequence length="94" mass="10310">MLRFGHKGDNFTYPFVFTACGDLFDVENGRGVHCENAMISGYVKNCEPKDGLRAYSFMRKNVVFPDGTTLLGILSAFAQLVALKQGGEVHGYAV</sequence>
<dbReference type="PROSITE" id="PS51257">
    <property type="entry name" value="PROKAR_LIPOPROTEIN"/>
    <property type="match status" value="1"/>
</dbReference>
<dbReference type="AlphaFoldDB" id="A0A5N5JF17"/>
<evidence type="ECO:0008006" key="3">
    <source>
        <dbReference type="Google" id="ProtNLM"/>
    </source>
</evidence>
<dbReference type="NCBIfam" id="TIGR00756">
    <property type="entry name" value="PPR"/>
    <property type="match status" value="1"/>
</dbReference>
<gene>
    <name evidence="1" type="ORF">DKX38_026603</name>
</gene>
<keyword evidence="2" id="KW-1185">Reference proteome</keyword>